<reference evidence="1 2" key="1">
    <citation type="submission" date="2020-01" db="EMBL/GenBank/DDBJ databases">
        <title>Genomes of bacteria type strains.</title>
        <authorList>
            <person name="Chen J."/>
            <person name="Zhu S."/>
            <person name="Yang J."/>
        </authorList>
    </citation>
    <scope>NUCLEOTIDE SEQUENCE [LARGE SCALE GENOMIC DNA]</scope>
    <source>
        <strain evidence="1 2">DSM 16655</strain>
    </source>
</reference>
<protein>
    <recommendedName>
        <fullName evidence="3">PepSY domain-containing protein</fullName>
    </recommendedName>
</protein>
<comment type="caution">
    <text evidence="1">The sequence shown here is derived from an EMBL/GenBank/DDBJ whole genome shotgun (WGS) entry which is preliminary data.</text>
</comment>
<evidence type="ECO:0008006" key="3">
    <source>
        <dbReference type="Google" id="ProtNLM"/>
    </source>
</evidence>
<dbReference type="Proteomes" id="UP001320715">
    <property type="component" value="Unassembled WGS sequence"/>
</dbReference>
<gene>
    <name evidence="1" type="ORF">GTW23_19215</name>
</gene>
<accession>A0ABT1CXP4</accession>
<sequence>MEHIAAFMILIACSDDLQACNEIPAPAIAYETVQECEAELTTAMRTISASQDNSYGKCVEIDPALFYEDVEIVWDVTRNEGLEVTLEVINPQVAIQSMARADQVETGNNLN</sequence>
<proteinExistence type="predicted"/>
<evidence type="ECO:0000313" key="1">
    <source>
        <dbReference type="EMBL" id="MCO6410315.1"/>
    </source>
</evidence>
<dbReference type="RefSeq" id="WP_252916931.1">
    <property type="nucleotide sequence ID" value="NZ_JAAAML010000003.1"/>
</dbReference>
<keyword evidence="2" id="KW-1185">Reference proteome</keyword>
<name>A0ABT1CXP4_9HYPH</name>
<evidence type="ECO:0000313" key="2">
    <source>
        <dbReference type="Proteomes" id="UP001320715"/>
    </source>
</evidence>
<organism evidence="1 2">
    <name type="scientific">Hoeflea alexandrii</name>
    <dbReference type="NCBI Taxonomy" id="288436"/>
    <lineage>
        <taxon>Bacteria</taxon>
        <taxon>Pseudomonadati</taxon>
        <taxon>Pseudomonadota</taxon>
        <taxon>Alphaproteobacteria</taxon>
        <taxon>Hyphomicrobiales</taxon>
        <taxon>Rhizobiaceae</taxon>
        <taxon>Hoeflea</taxon>
    </lineage>
</organism>
<dbReference type="EMBL" id="JAAAML010000003">
    <property type="protein sequence ID" value="MCO6410315.1"/>
    <property type="molecule type" value="Genomic_DNA"/>
</dbReference>